<comment type="caution">
    <text evidence="1">The sequence shown here is derived from an EMBL/GenBank/DDBJ whole genome shotgun (WGS) entry which is preliminary data.</text>
</comment>
<dbReference type="EMBL" id="JBHMAA010000029">
    <property type="protein sequence ID" value="MFB9951849.1"/>
    <property type="molecule type" value="Genomic_DNA"/>
</dbReference>
<keyword evidence="2" id="KW-1185">Reference proteome</keyword>
<dbReference type="Proteomes" id="UP001589692">
    <property type="component" value="Unassembled WGS sequence"/>
</dbReference>
<accession>A0ABV6AP33</accession>
<organism evidence="1 2">
    <name type="scientific">Rhizobium puerariae</name>
    <dbReference type="NCBI Taxonomy" id="1585791"/>
    <lineage>
        <taxon>Bacteria</taxon>
        <taxon>Pseudomonadati</taxon>
        <taxon>Pseudomonadota</taxon>
        <taxon>Alphaproteobacteria</taxon>
        <taxon>Hyphomicrobiales</taxon>
        <taxon>Rhizobiaceae</taxon>
        <taxon>Rhizobium/Agrobacterium group</taxon>
        <taxon>Rhizobium</taxon>
    </lineage>
</organism>
<evidence type="ECO:0000313" key="1">
    <source>
        <dbReference type="EMBL" id="MFB9951849.1"/>
    </source>
</evidence>
<sequence length="114" mass="12663">MLEEIDCRSGKELGLAEAYWQKAAFEIVNDAHDHVGALTSRLMTFKYAQHGSFGENAFQYALANAKRIEFSRRLGLLAGNAVKAAELTDELVRFVETAVDPWLAEIEKSMSGEP</sequence>
<protein>
    <submittedName>
        <fullName evidence="1">Uncharacterized protein</fullName>
    </submittedName>
</protein>
<dbReference type="RefSeq" id="WP_377264669.1">
    <property type="nucleotide sequence ID" value="NZ_JBHMAA010000029.1"/>
</dbReference>
<reference evidence="1 2" key="1">
    <citation type="submission" date="2024-09" db="EMBL/GenBank/DDBJ databases">
        <authorList>
            <person name="Sun Q."/>
            <person name="Mori K."/>
        </authorList>
    </citation>
    <scope>NUCLEOTIDE SEQUENCE [LARGE SCALE GENOMIC DNA]</scope>
    <source>
        <strain evidence="1 2">TBRC 4938</strain>
    </source>
</reference>
<gene>
    <name evidence="1" type="ORF">ACFFP0_23625</name>
</gene>
<evidence type="ECO:0000313" key="2">
    <source>
        <dbReference type="Proteomes" id="UP001589692"/>
    </source>
</evidence>
<proteinExistence type="predicted"/>
<name>A0ABV6AP33_9HYPH</name>